<dbReference type="HOGENOM" id="CLU_444563_0_0_2"/>
<dbReference type="GO" id="GO:0071555">
    <property type="term" value="P:cell wall organization"/>
    <property type="evidence" value="ECO:0007669"/>
    <property type="project" value="InterPro"/>
</dbReference>
<feature type="transmembrane region" description="Helical" evidence="7">
    <location>
        <begin position="419"/>
        <end position="440"/>
    </location>
</feature>
<feature type="region of interest" description="Disordered" evidence="6">
    <location>
        <begin position="655"/>
        <end position="686"/>
    </location>
</feature>
<keyword evidence="2" id="KW-1003">Cell membrane</keyword>
<feature type="transmembrane region" description="Helical" evidence="7">
    <location>
        <begin position="362"/>
        <end position="383"/>
    </location>
</feature>
<sequence>MFARLIEKLPEKYRDYFIFLGPGLLLAIAAAGESGIAEAVEIGAHFGFELIWVVVLTIIFKFAFANGIARYTFATGETIFDGFRRLPGPSNWGSYLVMIIYFLEMFAFGGMLIYAGIFLDYFIPGIWPSWFIGVSSIVVILFLLWKDSYERVEKLVIFLVLGLFIAIIYCLFEFSLPYGAIIEGFKPDIPEGSVIAIMAMMGAVGSGLNLLLYSTWLHEKMESTSEEINYRRFLKSVNLDLCIAFSIVGIITFLYMTLGVSGFAVSYLGHGEAITIDSMVSQVLYVLAYIPYGVMIFLLSGYLIMFGATLSGMDGRARAISHIIKSSTAVKSSEKVIYRVCLLLFTIVILTAMFLFDPVALVHHTAAFASVMFGILGFMIIYLDLKLPEYARGSRLWILITGAGSIVFLYVAMILESSILTFGLPLIERLLVIGFVIYAFSKTGMFQKFLDGRADYLDRIWAVAIFGAISIYGTYRGIPFDGLIINFRDTGPAVAGLLGGPLVGGLAGVIGGLYRYSSGGWTATACFAGTVAAGIIAGLYMRWTRGRLTYYHAIILGIIIESVHILVLLPLLTEGITFEQYVGVVVSAFPSMVVANTVGLLIFVYILSDQGRELLYERFYEKYSGRIRDDPAGGGISSEEKRSYLMCKLNFFKTGADKGNESDSWNSGDKEGVTPAGDDSFTEADK</sequence>
<feature type="transmembrane region" description="Helical" evidence="7">
    <location>
        <begin position="521"/>
        <end position="543"/>
    </location>
</feature>
<feature type="transmembrane region" description="Helical" evidence="7">
    <location>
        <begin position="94"/>
        <end position="119"/>
    </location>
</feature>
<dbReference type="GO" id="GO:0000155">
    <property type="term" value="F:phosphorelay sensor kinase activity"/>
    <property type="evidence" value="ECO:0007669"/>
    <property type="project" value="InterPro"/>
</dbReference>
<dbReference type="InterPro" id="IPR011620">
    <property type="entry name" value="Sig_transdc_His_kinase_LytS_TM"/>
</dbReference>
<evidence type="ECO:0000313" key="10">
    <source>
        <dbReference type="Proteomes" id="UP000005741"/>
    </source>
</evidence>
<dbReference type="PANTHER" id="PTHR11706">
    <property type="entry name" value="SOLUTE CARRIER PROTEIN FAMILY 11 MEMBER"/>
    <property type="match status" value="1"/>
</dbReference>
<keyword evidence="5 7" id="KW-0472">Membrane</keyword>
<keyword evidence="4 7" id="KW-1133">Transmembrane helix</keyword>
<dbReference type="Gene3D" id="1.10.1760.20">
    <property type="match status" value="1"/>
</dbReference>
<evidence type="ECO:0000256" key="4">
    <source>
        <dbReference type="ARBA" id="ARBA00022989"/>
    </source>
</evidence>
<organism evidence="9 10">
    <name type="scientific">Methanoplanus limicola DSM 2279</name>
    <dbReference type="NCBI Taxonomy" id="937775"/>
    <lineage>
        <taxon>Archaea</taxon>
        <taxon>Methanobacteriati</taxon>
        <taxon>Methanobacteriota</taxon>
        <taxon>Stenosarchaea group</taxon>
        <taxon>Methanomicrobia</taxon>
        <taxon>Methanomicrobiales</taxon>
        <taxon>Methanomicrobiaceae</taxon>
        <taxon>Methanoplanus</taxon>
    </lineage>
</organism>
<feature type="transmembrane region" description="Helical" evidence="7">
    <location>
        <begin position="49"/>
        <end position="73"/>
    </location>
</feature>
<dbReference type="EMBL" id="CM001436">
    <property type="protein sequence ID" value="EHQ36598.1"/>
    <property type="molecule type" value="Genomic_DNA"/>
</dbReference>
<feature type="transmembrane region" description="Helical" evidence="7">
    <location>
        <begin position="549"/>
        <end position="569"/>
    </location>
</feature>
<feature type="transmembrane region" description="Helical" evidence="7">
    <location>
        <begin position="581"/>
        <end position="607"/>
    </location>
</feature>
<proteinExistence type="predicted"/>
<accession>H1Z3X6</accession>
<dbReference type="InterPro" id="IPR001046">
    <property type="entry name" value="NRAMP_fam"/>
</dbReference>
<dbReference type="Pfam" id="PF07694">
    <property type="entry name" value="5TM-5TMR_LYT"/>
    <property type="match status" value="1"/>
</dbReference>
<dbReference type="Proteomes" id="UP000005741">
    <property type="component" value="Chromosome"/>
</dbReference>
<dbReference type="Pfam" id="PF01566">
    <property type="entry name" value="Nramp"/>
    <property type="match status" value="1"/>
</dbReference>
<evidence type="ECO:0000259" key="8">
    <source>
        <dbReference type="Pfam" id="PF07694"/>
    </source>
</evidence>
<feature type="domain" description="Signal transduction histidine kinase 5TM receptor LytS transmembrane region" evidence="8">
    <location>
        <begin position="445"/>
        <end position="609"/>
    </location>
</feature>
<dbReference type="OrthoDB" id="213464at2157"/>
<feature type="transmembrane region" description="Helical" evidence="7">
    <location>
        <begin position="336"/>
        <end position="356"/>
    </location>
</feature>
<dbReference type="RefSeq" id="WP_004079027.1">
    <property type="nucleotide sequence ID" value="NZ_CM001436.1"/>
</dbReference>
<feature type="transmembrane region" description="Helical" evidence="7">
    <location>
        <begin position="395"/>
        <end position="413"/>
    </location>
</feature>
<keyword evidence="9" id="KW-0808">Transferase</keyword>
<dbReference type="GO" id="GO:0015086">
    <property type="term" value="F:cadmium ion transmembrane transporter activity"/>
    <property type="evidence" value="ECO:0007669"/>
    <property type="project" value="TreeGrafter"/>
</dbReference>
<dbReference type="PANTHER" id="PTHR11706:SF3">
    <property type="entry name" value="METAL ION TRANSPORT PROTEIN"/>
    <property type="match status" value="1"/>
</dbReference>
<feature type="transmembrane region" description="Helical" evidence="7">
    <location>
        <begin position="194"/>
        <end position="216"/>
    </location>
</feature>
<name>H1Z3X6_9EURY</name>
<dbReference type="GO" id="GO:0005886">
    <property type="term" value="C:plasma membrane"/>
    <property type="evidence" value="ECO:0007669"/>
    <property type="project" value="UniProtKB-SubCell"/>
</dbReference>
<feature type="transmembrane region" description="Helical" evidence="7">
    <location>
        <begin position="237"/>
        <end position="269"/>
    </location>
</feature>
<dbReference type="NCBIfam" id="NF037982">
    <property type="entry name" value="Nramp_1"/>
    <property type="match status" value="1"/>
</dbReference>
<feature type="transmembrane region" description="Helical" evidence="7">
    <location>
        <begin position="493"/>
        <end position="514"/>
    </location>
</feature>
<gene>
    <name evidence="9" type="ORF">Metlim_2556</name>
</gene>
<evidence type="ECO:0000256" key="7">
    <source>
        <dbReference type="SAM" id="Phobius"/>
    </source>
</evidence>
<evidence type="ECO:0000256" key="2">
    <source>
        <dbReference type="ARBA" id="ARBA00022475"/>
    </source>
</evidence>
<protein>
    <submittedName>
        <fullName evidence="9">Putative signal transduction histidine kinase</fullName>
    </submittedName>
</protein>
<keyword evidence="9" id="KW-0418">Kinase</keyword>
<feature type="transmembrane region" description="Helical" evidence="7">
    <location>
        <begin position="156"/>
        <end position="174"/>
    </location>
</feature>
<feature type="transmembrane region" description="Helical" evidence="7">
    <location>
        <begin position="289"/>
        <end position="315"/>
    </location>
</feature>
<feature type="transmembrane region" description="Helical" evidence="7">
    <location>
        <begin position="460"/>
        <end position="478"/>
    </location>
</feature>
<comment type="subcellular location">
    <subcellularLocation>
        <location evidence="1">Cell membrane</location>
        <topology evidence="1">Multi-pass membrane protein</topology>
    </subcellularLocation>
</comment>
<dbReference type="InParanoid" id="H1Z3X6"/>
<keyword evidence="10" id="KW-1185">Reference proteome</keyword>
<evidence type="ECO:0000313" key="9">
    <source>
        <dbReference type="EMBL" id="EHQ36598.1"/>
    </source>
</evidence>
<evidence type="ECO:0000256" key="1">
    <source>
        <dbReference type="ARBA" id="ARBA00004651"/>
    </source>
</evidence>
<evidence type="ECO:0000256" key="5">
    <source>
        <dbReference type="ARBA" id="ARBA00023136"/>
    </source>
</evidence>
<feature type="transmembrane region" description="Helical" evidence="7">
    <location>
        <begin position="125"/>
        <end position="144"/>
    </location>
</feature>
<dbReference type="AlphaFoldDB" id="H1Z3X6"/>
<dbReference type="GO" id="GO:0034755">
    <property type="term" value="P:iron ion transmembrane transport"/>
    <property type="evidence" value="ECO:0007669"/>
    <property type="project" value="TreeGrafter"/>
</dbReference>
<dbReference type="GO" id="GO:0005384">
    <property type="term" value="F:manganese ion transmembrane transporter activity"/>
    <property type="evidence" value="ECO:0007669"/>
    <property type="project" value="TreeGrafter"/>
</dbReference>
<evidence type="ECO:0000256" key="3">
    <source>
        <dbReference type="ARBA" id="ARBA00022692"/>
    </source>
</evidence>
<evidence type="ECO:0000256" key="6">
    <source>
        <dbReference type="SAM" id="MobiDB-lite"/>
    </source>
</evidence>
<keyword evidence="3 7" id="KW-0812">Transmembrane</keyword>
<dbReference type="STRING" id="937775.Metlim_2556"/>
<reference evidence="9 10" key="1">
    <citation type="submission" date="2011-10" db="EMBL/GenBank/DDBJ databases">
        <title>The Improved High-Quality Draft genome of Methanoplanus limicola DSM 2279.</title>
        <authorList>
            <consortium name="US DOE Joint Genome Institute (JGI-PGF)"/>
            <person name="Lucas S."/>
            <person name="Copeland A."/>
            <person name="Lapidus A."/>
            <person name="Glavina del Rio T."/>
            <person name="Dalin E."/>
            <person name="Tice H."/>
            <person name="Bruce D."/>
            <person name="Goodwin L."/>
            <person name="Pitluck S."/>
            <person name="Peters L."/>
            <person name="Mikhailova N."/>
            <person name="Lu M."/>
            <person name="Kyrpides N."/>
            <person name="Mavromatis K."/>
            <person name="Ivanova N."/>
            <person name="Markowitz V."/>
            <person name="Cheng J.-F."/>
            <person name="Hugenholtz P."/>
            <person name="Woyke T."/>
            <person name="Wu D."/>
            <person name="Wirth R."/>
            <person name="Brambilla E.-M."/>
            <person name="Klenk H.-P."/>
            <person name="Eisen J.A."/>
        </authorList>
    </citation>
    <scope>NUCLEOTIDE SEQUENCE [LARGE SCALE GENOMIC DNA]</scope>
    <source>
        <strain evidence="9 10">DSM 2279</strain>
    </source>
</reference>